<dbReference type="Gene3D" id="3.40.190.80">
    <property type="match status" value="1"/>
</dbReference>
<dbReference type="STRING" id="860235.AOZ06_14620"/>
<evidence type="ECO:0000256" key="2">
    <source>
        <dbReference type="ARBA" id="ARBA00001946"/>
    </source>
</evidence>
<evidence type="ECO:0000313" key="9">
    <source>
        <dbReference type="EMBL" id="ALG07985.1"/>
    </source>
</evidence>
<dbReference type="SUPFAM" id="SSF56655">
    <property type="entry name" value="Carbohydrate phosphatase"/>
    <property type="match status" value="1"/>
</dbReference>
<dbReference type="GO" id="GO:0008934">
    <property type="term" value="F:inositol monophosphate 1-phosphatase activity"/>
    <property type="evidence" value="ECO:0007669"/>
    <property type="project" value="InterPro"/>
</dbReference>
<keyword evidence="4 7" id="KW-0479">Metal-binding</keyword>
<evidence type="ECO:0000256" key="6">
    <source>
        <dbReference type="ARBA" id="ARBA00022842"/>
    </source>
</evidence>
<dbReference type="GO" id="GO:0007165">
    <property type="term" value="P:signal transduction"/>
    <property type="evidence" value="ECO:0007669"/>
    <property type="project" value="TreeGrafter"/>
</dbReference>
<evidence type="ECO:0000256" key="5">
    <source>
        <dbReference type="ARBA" id="ARBA00022801"/>
    </source>
</evidence>
<comment type="similarity">
    <text evidence="3 8">Belongs to the inositol monophosphatase superfamily.</text>
</comment>
<name>A0A0N9I034_9PSEU</name>
<dbReference type="OrthoDB" id="9772456at2"/>
<evidence type="ECO:0000256" key="3">
    <source>
        <dbReference type="ARBA" id="ARBA00009759"/>
    </source>
</evidence>
<evidence type="ECO:0000256" key="4">
    <source>
        <dbReference type="ARBA" id="ARBA00022723"/>
    </source>
</evidence>
<dbReference type="GO" id="GO:0006020">
    <property type="term" value="P:inositol metabolic process"/>
    <property type="evidence" value="ECO:0007669"/>
    <property type="project" value="TreeGrafter"/>
</dbReference>
<proteinExistence type="inferred from homology"/>
<dbReference type="KEGG" id="kphy:AOZ06_14620"/>
<organism evidence="9 10">
    <name type="scientific">Kibdelosporangium phytohabitans</name>
    <dbReference type="NCBI Taxonomy" id="860235"/>
    <lineage>
        <taxon>Bacteria</taxon>
        <taxon>Bacillati</taxon>
        <taxon>Actinomycetota</taxon>
        <taxon>Actinomycetes</taxon>
        <taxon>Pseudonocardiales</taxon>
        <taxon>Pseudonocardiaceae</taxon>
        <taxon>Kibdelosporangium</taxon>
    </lineage>
</organism>
<dbReference type="InterPro" id="IPR033942">
    <property type="entry name" value="IMPase"/>
</dbReference>
<feature type="binding site" evidence="7">
    <location>
        <position position="90"/>
    </location>
    <ligand>
        <name>Mg(2+)</name>
        <dbReference type="ChEBI" id="CHEBI:18420"/>
        <label>2</label>
    </ligand>
</feature>
<keyword evidence="10" id="KW-1185">Reference proteome</keyword>
<dbReference type="GO" id="GO:0046854">
    <property type="term" value="P:phosphatidylinositol phosphate biosynthetic process"/>
    <property type="evidence" value="ECO:0007669"/>
    <property type="project" value="InterPro"/>
</dbReference>
<dbReference type="PRINTS" id="PR00377">
    <property type="entry name" value="IMPHPHTASES"/>
</dbReference>
<dbReference type="CDD" id="cd01639">
    <property type="entry name" value="IMPase"/>
    <property type="match status" value="1"/>
</dbReference>
<protein>
    <recommendedName>
        <fullName evidence="8">Inositol-1-monophosphatase</fullName>
        <ecNumber evidence="8">3.1.3.25</ecNumber>
    </recommendedName>
</protein>
<dbReference type="PROSITE" id="PS00629">
    <property type="entry name" value="IMP_1"/>
    <property type="match status" value="1"/>
</dbReference>
<feature type="binding site" evidence="7">
    <location>
        <position position="92"/>
    </location>
    <ligand>
        <name>Mg(2+)</name>
        <dbReference type="ChEBI" id="CHEBI:18420"/>
        <label>1</label>
        <note>catalytic</note>
    </ligand>
</feature>
<evidence type="ECO:0000256" key="8">
    <source>
        <dbReference type="RuleBase" id="RU364068"/>
    </source>
</evidence>
<dbReference type="Pfam" id="PF00459">
    <property type="entry name" value="Inositol_P"/>
    <property type="match status" value="1"/>
</dbReference>
<gene>
    <name evidence="9" type="ORF">AOZ06_14620</name>
</gene>
<dbReference type="Proteomes" id="UP000063699">
    <property type="component" value="Chromosome"/>
</dbReference>
<evidence type="ECO:0000256" key="1">
    <source>
        <dbReference type="ARBA" id="ARBA00001033"/>
    </source>
</evidence>
<dbReference type="EC" id="3.1.3.25" evidence="8"/>
<dbReference type="GO" id="GO:0046872">
    <property type="term" value="F:metal ion binding"/>
    <property type="evidence" value="ECO:0007669"/>
    <property type="project" value="UniProtKB-KW"/>
</dbReference>
<keyword evidence="5 8" id="KW-0378">Hydrolase</keyword>
<dbReference type="PROSITE" id="PS00630">
    <property type="entry name" value="IMP_2"/>
    <property type="match status" value="1"/>
</dbReference>
<dbReference type="EMBL" id="CP012752">
    <property type="protein sequence ID" value="ALG07985.1"/>
    <property type="molecule type" value="Genomic_DNA"/>
</dbReference>
<accession>A0A0N9I034</accession>
<evidence type="ECO:0000313" key="10">
    <source>
        <dbReference type="Proteomes" id="UP000063699"/>
    </source>
</evidence>
<dbReference type="InterPro" id="IPR000760">
    <property type="entry name" value="Inositol_monophosphatase-like"/>
</dbReference>
<feature type="binding site" evidence="7">
    <location>
        <position position="217"/>
    </location>
    <ligand>
        <name>Mg(2+)</name>
        <dbReference type="ChEBI" id="CHEBI:18420"/>
        <label>1</label>
        <note>catalytic</note>
    </ligand>
</feature>
<dbReference type="Gene3D" id="3.30.540.10">
    <property type="entry name" value="Fructose-1,6-Bisphosphatase, subunit A, domain 1"/>
    <property type="match status" value="1"/>
</dbReference>
<evidence type="ECO:0000256" key="7">
    <source>
        <dbReference type="PIRSR" id="PIRSR600760-2"/>
    </source>
</evidence>
<reference evidence="9 10" key="1">
    <citation type="submission" date="2015-07" db="EMBL/GenBank/DDBJ databases">
        <title>Genome sequencing of Kibdelosporangium phytohabitans.</title>
        <authorList>
            <person name="Qin S."/>
            <person name="Xing K."/>
        </authorList>
    </citation>
    <scope>NUCLEOTIDE SEQUENCE [LARGE SCALE GENOMIC DNA]</scope>
    <source>
        <strain evidence="9 10">KLBMP1111</strain>
    </source>
</reference>
<dbReference type="InterPro" id="IPR020583">
    <property type="entry name" value="Inositol_monoP_metal-BS"/>
</dbReference>
<feature type="binding site" evidence="7">
    <location>
        <position position="93"/>
    </location>
    <ligand>
        <name>Mg(2+)</name>
        <dbReference type="ChEBI" id="CHEBI:18420"/>
        <label>2</label>
    </ligand>
</feature>
<feature type="binding site" evidence="7">
    <location>
        <position position="71"/>
    </location>
    <ligand>
        <name>Mg(2+)</name>
        <dbReference type="ChEBI" id="CHEBI:18420"/>
        <label>1</label>
        <note>catalytic</note>
    </ligand>
</feature>
<dbReference type="AlphaFoldDB" id="A0A0N9I034"/>
<comment type="cofactor">
    <cofactor evidence="2 7 8">
        <name>Mg(2+)</name>
        <dbReference type="ChEBI" id="CHEBI:18420"/>
    </cofactor>
</comment>
<dbReference type="PANTHER" id="PTHR20854:SF4">
    <property type="entry name" value="INOSITOL-1-MONOPHOSPHATASE-RELATED"/>
    <property type="match status" value="1"/>
</dbReference>
<comment type="catalytic activity">
    <reaction evidence="1 8">
        <text>a myo-inositol phosphate + H2O = myo-inositol + phosphate</text>
        <dbReference type="Rhea" id="RHEA:24056"/>
        <dbReference type="ChEBI" id="CHEBI:15377"/>
        <dbReference type="ChEBI" id="CHEBI:17268"/>
        <dbReference type="ChEBI" id="CHEBI:43474"/>
        <dbReference type="ChEBI" id="CHEBI:84139"/>
        <dbReference type="EC" id="3.1.3.25"/>
    </reaction>
</comment>
<dbReference type="InterPro" id="IPR020550">
    <property type="entry name" value="Inositol_monophosphatase_CS"/>
</dbReference>
<sequence length="268" mass="28090">MVHLRDTLRRVAVRVATEAAELVETTRRSAVRHVETKSSATDPVTAGDRAAERLVRERLAELRPGDPVLGEEEGAGGSGAADGAVTWVVDPIDGTVNYLYGLPWYSVSVAAQVDGVTVAGAVVEPASGRVWSAARGEGATLDDVPLRASTASELELTLVATGFAYRQERRAQQTGVIARLLTEIRDIRRTGSAALDLCMVGAGWVDAYFEVGLSPWDWAAGSLIAEEAGAVVHLPGTGELGNAVFASAPGVADPLRRLLVDAGLPGVR</sequence>
<keyword evidence="6 7" id="KW-0460">Magnesium</keyword>
<dbReference type="PANTHER" id="PTHR20854">
    <property type="entry name" value="INOSITOL MONOPHOSPHATASE"/>
    <property type="match status" value="1"/>
</dbReference>
<dbReference type="RefSeq" id="WP_054289894.1">
    <property type="nucleotide sequence ID" value="NZ_CP012752.1"/>
</dbReference>